<keyword evidence="1" id="KW-0472">Membrane</keyword>
<proteinExistence type="predicted"/>
<dbReference type="AlphaFoldDB" id="A0A136WFB6"/>
<comment type="caution">
    <text evidence="2">The sequence shown here is derived from an EMBL/GenBank/DDBJ whole genome shotgun (WGS) entry which is preliminary data.</text>
</comment>
<accession>A0A136WFB6</accession>
<dbReference type="RefSeq" id="WP_083531878.1">
    <property type="nucleotide sequence ID" value="NZ_LRVM01000003.1"/>
</dbReference>
<gene>
    <name evidence="2" type="ORF">CLNEO_12090</name>
</gene>
<protein>
    <submittedName>
        <fullName evidence="2">Uncharacterized protein</fullName>
    </submittedName>
</protein>
<evidence type="ECO:0000256" key="1">
    <source>
        <dbReference type="SAM" id="Phobius"/>
    </source>
</evidence>
<evidence type="ECO:0000313" key="3">
    <source>
        <dbReference type="Proteomes" id="UP000070539"/>
    </source>
</evidence>
<dbReference type="EMBL" id="LRVM01000003">
    <property type="protein sequence ID" value="KXL53238.1"/>
    <property type="molecule type" value="Genomic_DNA"/>
</dbReference>
<evidence type="ECO:0000313" key="2">
    <source>
        <dbReference type="EMBL" id="KXL53238.1"/>
    </source>
</evidence>
<reference evidence="2 3" key="1">
    <citation type="submission" date="2016-01" db="EMBL/GenBank/DDBJ databases">
        <title>Genome sequence of Clostridium neopropionicum X4, DSM-3847.</title>
        <authorList>
            <person name="Poehlein A."/>
            <person name="Beck M.H."/>
            <person name="Bengelsdorf F.R."/>
            <person name="Daniel R."/>
            <person name="Duerre P."/>
        </authorList>
    </citation>
    <scope>NUCLEOTIDE SEQUENCE [LARGE SCALE GENOMIC DNA]</scope>
    <source>
        <strain evidence="2 3">DSM-3847</strain>
    </source>
</reference>
<keyword evidence="1" id="KW-1133">Transmembrane helix</keyword>
<dbReference type="STRING" id="36847.CLNEO_12090"/>
<feature type="transmembrane region" description="Helical" evidence="1">
    <location>
        <begin position="12"/>
        <end position="30"/>
    </location>
</feature>
<name>A0A136WFB6_9FIRM</name>
<keyword evidence="1" id="KW-0812">Transmembrane</keyword>
<sequence length="102" mass="11851">MKNVFNIIKEYGLALCFFFAVTGFVFFGLYQAKAAQHEEALRIARESIMRGAIRCYALEGVYPPSYDYLRENYGIQVDEEKYTVFYDIFASNMMPDVTVIEK</sequence>
<organism evidence="2 3">
    <name type="scientific">Anaerotignum neopropionicum</name>
    <dbReference type="NCBI Taxonomy" id="36847"/>
    <lineage>
        <taxon>Bacteria</taxon>
        <taxon>Bacillati</taxon>
        <taxon>Bacillota</taxon>
        <taxon>Clostridia</taxon>
        <taxon>Lachnospirales</taxon>
        <taxon>Anaerotignaceae</taxon>
        <taxon>Anaerotignum</taxon>
    </lineage>
</organism>
<keyword evidence="3" id="KW-1185">Reference proteome</keyword>
<dbReference type="Proteomes" id="UP000070539">
    <property type="component" value="Unassembled WGS sequence"/>
</dbReference>